<feature type="chain" id="PRO_5012837316" evidence="4">
    <location>
        <begin position="22"/>
        <end position="114"/>
    </location>
</feature>
<comment type="caution">
    <text evidence="6">The sequence shown here is derived from an EMBL/GenBank/DDBJ whole genome shotgun (WGS) entry which is preliminary data.</text>
</comment>
<dbReference type="GO" id="GO:0006869">
    <property type="term" value="P:lipid transport"/>
    <property type="evidence" value="ECO:0007669"/>
    <property type="project" value="InterPro"/>
</dbReference>
<evidence type="ECO:0000256" key="4">
    <source>
        <dbReference type="SAM" id="SignalP"/>
    </source>
</evidence>
<dbReference type="SUPFAM" id="SSF47699">
    <property type="entry name" value="Bifunctional inhibitor/lipid-transfer protein/seed storage 2S albumin"/>
    <property type="match status" value="1"/>
</dbReference>
<keyword evidence="7" id="KW-1185">Reference proteome</keyword>
<dbReference type="KEGG" id="nau:109230613"/>
<dbReference type="SMR" id="A0A1J6IRB3"/>
<dbReference type="InterPro" id="IPR016140">
    <property type="entry name" value="Bifunc_inhib/LTP/seed_store"/>
</dbReference>
<keyword evidence="2" id="KW-0813">Transport</keyword>
<evidence type="ECO:0000313" key="7">
    <source>
        <dbReference type="Proteomes" id="UP000187609"/>
    </source>
</evidence>
<evidence type="ECO:0000256" key="3">
    <source>
        <dbReference type="ARBA" id="ARBA00023121"/>
    </source>
</evidence>
<evidence type="ECO:0000259" key="5">
    <source>
        <dbReference type="Pfam" id="PF00234"/>
    </source>
</evidence>
<dbReference type="InterPro" id="IPR000528">
    <property type="entry name" value="Plant_nsLTP"/>
</dbReference>
<sequence length="114" mass="12352">MTNVQILALVTLALILSQTKADTIKCVDLILQAVPCQGFLLSQGVTPSQECCVILQDLSRDAAASQPNRQAMCQCFKAATLTFPIDIQKAERLPQLCNFTSTIPIDPNVDCSKV</sequence>
<dbReference type="InterPro" id="IPR036312">
    <property type="entry name" value="Bifun_inhib/LTP/seed_sf"/>
</dbReference>
<dbReference type="Proteomes" id="UP000187609">
    <property type="component" value="Unassembled WGS sequence"/>
</dbReference>
<dbReference type="OMA" id="NACPANG"/>
<dbReference type="GeneID" id="109230613"/>
<dbReference type="GO" id="GO:0008289">
    <property type="term" value="F:lipid binding"/>
    <property type="evidence" value="ECO:0007669"/>
    <property type="project" value="UniProtKB-KW"/>
</dbReference>
<dbReference type="AlphaFoldDB" id="A0A1J6IRB3"/>
<evidence type="ECO:0000313" key="6">
    <source>
        <dbReference type="EMBL" id="OIT01363.1"/>
    </source>
</evidence>
<accession>A0A1J6IRB3</accession>
<keyword evidence="3" id="KW-0446">Lipid-binding</keyword>
<dbReference type="Gramene" id="OIT01363">
    <property type="protein sequence ID" value="OIT01363"/>
    <property type="gene ID" value="A4A49_10886"/>
</dbReference>
<name>A0A1J6IRB3_NICAT</name>
<comment type="similarity">
    <text evidence="1">Belongs to the plant LTP family.</text>
</comment>
<keyword evidence="4" id="KW-0732">Signal</keyword>
<reference evidence="6" key="1">
    <citation type="submission" date="2016-11" db="EMBL/GenBank/DDBJ databases">
        <title>The genome of Nicotiana attenuata.</title>
        <authorList>
            <person name="Xu S."/>
            <person name="Brockmoeller T."/>
            <person name="Gaquerel E."/>
            <person name="Navarro A."/>
            <person name="Kuhl H."/>
            <person name="Gase K."/>
            <person name="Ling Z."/>
            <person name="Zhou W."/>
            <person name="Kreitzer C."/>
            <person name="Stanke M."/>
            <person name="Tang H."/>
            <person name="Lyons E."/>
            <person name="Pandey P."/>
            <person name="Pandey S.P."/>
            <person name="Timmermann B."/>
            <person name="Baldwin I.T."/>
        </authorList>
    </citation>
    <scope>NUCLEOTIDE SEQUENCE [LARGE SCALE GENOMIC DNA]</scope>
    <source>
        <strain evidence="6">UT</strain>
    </source>
</reference>
<feature type="signal peptide" evidence="4">
    <location>
        <begin position="1"/>
        <end position="21"/>
    </location>
</feature>
<protein>
    <submittedName>
        <fullName evidence="6">Non-specific lipid-transfer protein</fullName>
    </submittedName>
</protein>
<evidence type="ECO:0000256" key="2">
    <source>
        <dbReference type="ARBA" id="ARBA00022448"/>
    </source>
</evidence>
<proteinExistence type="inferred from homology"/>
<dbReference type="EMBL" id="MJEQ01037189">
    <property type="protein sequence ID" value="OIT01363.1"/>
    <property type="molecule type" value="Genomic_DNA"/>
</dbReference>
<dbReference type="CDD" id="cd01960">
    <property type="entry name" value="nsLTP1"/>
    <property type="match status" value="1"/>
</dbReference>
<dbReference type="PANTHER" id="PTHR33076">
    <property type="entry name" value="NON-SPECIFIC LIPID-TRANSFER PROTEIN 2-RELATED"/>
    <property type="match status" value="1"/>
</dbReference>
<gene>
    <name evidence="6" type="primary">NLTP_1</name>
    <name evidence="6" type="ORF">A4A49_10886</name>
</gene>
<dbReference type="PRINTS" id="PR00382">
    <property type="entry name" value="LIPIDTRNSFER"/>
</dbReference>
<dbReference type="STRING" id="49451.A0A1J6IRB3"/>
<dbReference type="Gene3D" id="1.10.110.10">
    <property type="entry name" value="Plant lipid-transfer and hydrophobic proteins"/>
    <property type="match status" value="1"/>
</dbReference>
<dbReference type="Pfam" id="PF00234">
    <property type="entry name" value="Tryp_alpha_amyl"/>
    <property type="match status" value="1"/>
</dbReference>
<organism evidence="6 7">
    <name type="scientific">Nicotiana attenuata</name>
    <name type="common">Coyote tobacco</name>
    <dbReference type="NCBI Taxonomy" id="49451"/>
    <lineage>
        <taxon>Eukaryota</taxon>
        <taxon>Viridiplantae</taxon>
        <taxon>Streptophyta</taxon>
        <taxon>Embryophyta</taxon>
        <taxon>Tracheophyta</taxon>
        <taxon>Spermatophyta</taxon>
        <taxon>Magnoliopsida</taxon>
        <taxon>eudicotyledons</taxon>
        <taxon>Gunneridae</taxon>
        <taxon>Pentapetalae</taxon>
        <taxon>asterids</taxon>
        <taxon>lamiids</taxon>
        <taxon>Solanales</taxon>
        <taxon>Solanaceae</taxon>
        <taxon>Nicotianoideae</taxon>
        <taxon>Nicotianeae</taxon>
        <taxon>Nicotiana</taxon>
    </lineage>
</organism>
<evidence type="ECO:0000256" key="1">
    <source>
        <dbReference type="ARBA" id="ARBA00009748"/>
    </source>
</evidence>
<dbReference type="OrthoDB" id="1876592at2759"/>
<feature type="domain" description="Bifunctional inhibitor/plant lipid transfer protein/seed storage helical" evidence="5">
    <location>
        <begin position="26"/>
        <end position="111"/>
    </location>
</feature>